<reference evidence="3 4" key="1">
    <citation type="submission" date="2018-12" db="EMBL/GenBank/DDBJ databases">
        <title>Draft genome sequence of Xylaria grammica IHI A82.</title>
        <authorList>
            <person name="Buettner E."/>
            <person name="Kellner H."/>
        </authorList>
    </citation>
    <scope>NUCLEOTIDE SEQUENCE [LARGE SCALE GENOMIC DNA]</scope>
    <source>
        <strain evidence="3 4">IHI A82</strain>
    </source>
</reference>
<proteinExistence type="predicted"/>
<keyword evidence="4" id="KW-1185">Reference proteome</keyword>
<dbReference type="PANTHER" id="PTHR13947">
    <property type="entry name" value="GNAT FAMILY N-ACETYLTRANSFERASE"/>
    <property type="match status" value="1"/>
</dbReference>
<comment type="caution">
    <text evidence="3">The sequence shown here is derived from an EMBL/GenBank/DDBJ whole genome shotgun (WGS) entry which is preliminary data.</text>
</comment>
<name>A0A439CX79_9PEZI</name>
<organism evidence="3 4">
    <name type="scientific">Xylaria grammica</name>
    <dbReference type="NCBI Taxonomy" id="363999"/>
    <lineage>
        <taxon>Eukaryota</taxon>
        <taxon>Fungi</taxon>
        <taxon>Dikarya</taxon>
        <taxon>Ascomycota</taxon>
        <taxon>Pezizomycotina</taxon>
        <taxon>Sordariomycetes</taxon>
        <taxon>Xylariomycetidae</taxon>
        <taxon>Xylariales</taxon>
        <taxon>Xylariaceae</taxon>
        <taxon>Xylaria</taxon>
    </lineage>
</organism>
<dbReference type="InterPro" id="IPR000182">
    <property type="entry name" value="GNAT_dom"/>
</dbReference>
<dbReference type="GO" id="GO:0008080">
    <property type="term" value="F:N-acetyltransferase activity"/>
    <property type="evidence" value="ECO:0007669"/>
    <property type="project" value="InterPro"/>
</dbReference>
<dbReference type="STRING" id="363999.A0A439CX79"/>
<evidence type="ECO:0000259" key="2">
    <source>
        <dbReference type="PROSITE" id="PS51186"/>
    </source>
</evidence>
<sequence>MASPAYTIREHRAGDMGLIINQHAILFPQQFGWEASFEADIARAAADFLDNFDPKLERTLIAESVETSKYLGSVALFKHRTKAGTAQLRFLLVDPAARGTGLGAELIDRCVRFARECGYAKIILWTFSPLEGARRLYQRAGFQLSSVTRQKEFWGVKMDFELWELALSSV</sequence>
<feature type="domain" description="N-acetyltransferase" evidence="2">
    <location>
        <begin position="6"/>
        <end position="163"/>
    </location>
</feature>
<evidence type="ECO:0000313" key="3">
    <source>
        <dbReference type="EMBL" id="RWA06736.1"/>
    </source>
</evidence>
<dbReference type="InterPro" id="IPR050769">
    <property type="entry name" value="NAT_camello-type"/>
</dbReference>
<dbReference type="PANTHER" id="PTHR13947:SF37">
    <property type="entry name" value="LD18367P"/>
    <property type="match status" value="1"/>
</dbReference>
<dbReference type="SUPFAM" id="SSF55729">
    <property type="entry name" value="Acyl-CoA N-acyltransferases (Nat)"/>
    <property type="match status" value="1"/>
</dbReference>
<protein>
    <recommendedName>
        <fullName evidence="2">N-acetyltransferase domain-containing protein</fullName>
    </recommendedName>
</protein>
<dbReference type="PROSITE" id="PS51186">
    <property type="entry name" value="GNAT"/>
    <property type="match status" value="1"/>
</dbReference>
<dbReference type="Gene3D" id="3.40.630.30">
    <property type="match status" value="1"/>
</dbReference>
<keyword evidence="1" id="KW-0808">Transferase</keyword>
<gene>
    <name evidence="3" type="ORF">EKO27_g8362</name>
</gene>
<dbReference type="EMBL" id="RYZI01000311">
    <property type="protein sequence ID" value="RWA06736.1"/>
    <property type="molecule type" value="Genomic_DNA"/>
</dbReference>
<dbReference type="Proteomes" id="UP000286045">
    <property type="component" value="Unassembled WGS sequence"/>
</dbReference>
<evidence type="ECO:0000313" key="4">
    <source>
        <dbReference type="Proteomes" id="UP000286045"/>
    </source>
</evidence>
<dbReference type="CDD" id="cd04301">
    <property type="entry name" value="NAT_SF"/>
    <property type="match status" value="1"/>
</dbReference>
<accession>A0A439CX79</accession>
<dbReference type="InterPro" id="IPR016181">
    <property type="entry name" value="Acyl_CoA_acyltransferase"/>
</dbReference>
<dbReference type="Pfam" id="PF00583">
    <property type="entry name" value="Acetyltransf_1"/>
    <property type="match status" value="1"/>
</dbReference>
<dbReference type="AlphaFoldDB" id="A0A439CX79"/>
<evidence type="ECO:0000256" key="1">
    <source>
        <dbReference type="ARBA" id="ARBA00022679"/>
    </source>
</evidence>